<dbReference type="GO" id="GO:0097711">
    <property type="term" value="P:ciliary basal body-plasma membrane docking"/>
    <property type="evidence" value="ECO:0007669"/>
    <property type="project" value="TreeGrafter"/>
</dbReference>
<feature type="coiled-coil region" evidence="8">
    <location>
        <begin position="425"/>
        <end position="459"/>
    </location>
</feature>
<dbReference type="GO" id="GO:1905349">
    <property type="term" value="P:ciliary transition zone assembly"/>
    <property type="evidence" value="ECO:0007669"/>
    <property type="project" value="TreeGrafter"/>
</dbReference>
<dbReference type="PANTHER" id="PTHR18879:SF20">
    <property type="entry name" value="CENTROSOMAL PROTEIN OF 290 KDA"/>
    <property type="match status" value="1"/>
</dbReference>
<keyword evidence="10" id="KW-1185">Reference proteome</keyword>
<evidence type="ECO:0000256" key="3">
    <source>
        <dbReference type="ARBA" id="ARBA00022490"/>
    </source>
</evidence>
<feature type="coiled-coil region" evidence="8">
    <location>
        <begin position="585"/>
        <end position="688"/>
    </location>
</feature>
<dbReference type="CTD" id="80184"/>
<feature type="coiled-coil region" evidence="8">
    <location>
        <begin position="1932"/>
        <end position="1973"/>
    </location>
</feature>
<evidence type="ECO:0000256" key="4">
    <source>
        <dbReference type="ARBA" id="ARBA00022794"/>
    </source>
</evidence>
<evidence type="ECO:0000313" key="10">
    <source>
        <dbReference type="Proteomes" id="UP000694920"/>
    </source>
</evidence>
<dbReference type="RefSeq" id="XP_015607713.1">
    <property type="nucleotide sequence ID" value="XM_015752227.2"/>
</dbReference>
<dbReference type="GeneID" id="107273712"/>
<keyword evidence="4" id="KW-0970">Cilium biogenesis/degradation</keyword>
<dbReference type="KEGG" id="ccin:107273712"/>
<feature type="coiled-coil region" evidence="8">
    <location>
        <begin position="887"/>
        <end position="952"/>
    </location>
</feature>
<evidence type="ECO:0000313" key="11">
    <source>
        <dbReference type="RefSeq" id="XP_015607713.1"/>
    </source>
</evidence>
<feature type="coiled-coil region" evidence="8">
    <location>
        <begin position="1008"/>
        <end position="1042"/>
    </location>
</feature>
<gene>
    <name evidence="11" type="primary">LOC107273712</name>
</gene>
<dbReference type="PANTHER" id="PTHR18879">
    <property type="entry name" value="CENTROSOMAL PROTEIN OF 290 KDA"/>
    <property type="match status" value="1"/>
</dbReference>
<dbReference type="GO" id="GO:0034451">
    <property type="term" value="C:centriolar satellite"/>
    <property type="evidence" value="ECO:0007669"/>
    <property type="project" value="TreeGrafter"/>
</dbReference>
<feature type="coiled-coil region" evidence="8">
    <location>
        <begin position="1752"/>
        <end position="1779"/>
    </location>
</feature>
<evidence type="ECO:0000256" key="6">
    <source>
        <dbReference type="ARBA" id="ARBA00023212"/>
    </source>
</evidence>
<evidence type="ECO:0000256" key="8">
    <source>
        <dbReference type="SAM" id="Coils"/>
    </source>
</evidence>
<keyword evidence="5 8" id="KW-0175">Coiled coil</keyword>
<feature type="coiled-coil region" evidence="8">
    <location>
        <begin position="1291"/>
        <end position="1318"/>
    </location>
</feature>
<evidence type="ECO:0000256" key="5">
    <source>
        <dbReference type="ARBA" id="ARBA00023054"/>
    </source>
</evidence>
<dbReference type="InterPro" id="IPR026201">
    <property type="entry name" value="Cep290"/>
</dbReference>
<feature type="coiled-coil region" evidence="8">
    <location>
        <begin position="118"/>
        <end position="393"/>
    </location>
</feature>
<feature type="coiled-coil region" evidence="8">
    <location>
        <begin position="1070"/>
        <end position="1175"/>
    </location>
</feature>
<evidence type="ECO:0000256" key="9">
    <source>
        <dbReference type="SAM" id="MobiDB-lite"/>
    </source>
</evidence>
<feature type="coiled-coil region" evidence="8">
    <location>
        <begin position="809"/>
        <end position="836"/>
    </location>
</feature>
<sequence length="2035" mass="237195">MLHIDWDRVLSVKAVSLTDEEIEDLFPTVISCEVEKIDNMHNLKALMKLSQEMLQHKDNQVESLLLECDELKTKIHSAVSTSSTSVRKGHLASDLITEDNASTKQEEYAARSDYEVTLEEKNRKIETLLLDLEGLEKENITLKEKLKTLKEEMEDATENMNEMTEELSNLQKRNIILKDKVNELELENRALISQVEELTTQQSNRDKIIDEFGIAIDARVTEWKSILDEKDAEISQLKEDLSQSMIQSVTSVREQSKSQIIYLNEELDQRDKTIMELQAKLAEAVTEINESAEVIEKMKVDMRKMEKSGRRKEQRDLLKKVQDANEKISNLQSILKQTEEDAELKSKQYCETLAILKKYEDVNQGLAETISEVKELKDQLQHKNAHIEDLINIVNKMEILNSRRELEILSLREKLGMSEDEPISIDSITLRRDEEAKEREELKQKNKSLSEKNLEMKADIRTLKYKLSKLTERLNIPNDTIDTSTDFVRPTKMLEPEFDWIAEQEKASLRHMTEIDEIKANVRIVIEENEALRKGMHEILDSIHNHDGKGIVEVQSDTLERLLEALDMRHVAGWYHPAMRLQGRLNVVEGSNAELRSQLKQIRKELQKKEHKLQKLLTNRSENIKPSDSELSELEENTNILEINQLRDAYQNELKHWQKERNALCEENKELKDTLAKIEIRLEEYERSWQILESSEDNVRKEFMEKSKECAEAAVEIIELNRKYTVLEDILSKESAKVYCTQKEAAARETDLRRILAEIGKEKKLLENKVATLESNLSNSVSVLQYNEIKDKYDEACLRLRMALEVHASKNYNSEGHVLKNQLELLKQERDHLTQRVHENVSNEKEADVKKLAECESKELIESQHVNHLTKLNEILQDQLGKSETKLSEVLAVNSELQEQLVQLHRRLSEQIRIQNCLQPQDPDIQELKQRIQVLEIENANLKKTAEIAREEAQMHYTFNTLKTFELDSLRHQILDLQAISEDKEIIAMLGIELNNAKALEAERDKRQTILESENSSLREELESSKKKCEKLRIRMQDCDKQCDNRCRSYIEIISYLQNQYAGSTSLSALERFNSKLKELMDDRAELDAKLKEAIKSSESLKLQQEILTNRLEVVERLKDILEQKIGSSDVQDLMHRFSENSQQTLNNFKYKRQIAQLEHELQIVNDKSAAHEATITAMEFEMMNVQRSWRQQHESRVTTTNNIDHNDMERKTTTVEVKSTLIQTHVECQSIAIQCEPLSDYSKDTSATMNNEQVFHKSDDKTESPRESLTLLNEQLSQALTLASERSVLLIKYESQIAEYQAKISALNKAIDDKDLQITERDNIVQQMKCETYSIGMDGTDKMALKSTINSLQKIVVQKEETITRYKNLLKEDRDEHSMAASRLQEEIRSLREQIRIINQESEKRSKYIIDSLEADEKLKRLDGTTRDSNKNVDLEEEIVKLRENVSMLEVDLNIAKELSERWHRLAEERLKHMDRMRERLDEQHKNELESYRIERNKWQAEADTLRQQLSENRMLLAKGNISLAKELQERDNKIHELTMAYQQLQNEFELAESATLSQRVAVHNSQMQEMSNNLTRDQTNHLQIQLDLARRQLQSVIDKEKTYKTQIVELKQQLSRRYMAVKSQEQKASQREIQLERKVRSLEEELHKAKMQLDREHLAQETKKAKTAEELALWDKQKRWQQTAEKFKDKLKEKTEEYKKLQTNYEKLRSVISCMEREKWYLKSKLRFENGSIIGGLSARPVTALQYNIIEDLQRECDTLRDRVKELTDRLDNEDNTQLLCKIQEQRRHIAALEAVTQGNAYVIDQLEKLETAKDILEKSNLKLESENLELRLQIEKANLDTPSLREKVEHLEKYVELLKVEKSSDSTPRSSDKDSQEQGSKKSFGELEKTIFILKRVVEKLQVENKRLRISSKANRLGKAGRSTSMGTSSSLQEQYERAQQQVVALETDLQLAEQRIVMLENARKEEESNSEVSLLKQQLLHKSELLDKVKQLLTKAAINEKALRQQIQQLELRQTLSTIPESYSVSSMPNT</sequence>
<proteinExistence type="predicted"/>
<evidence type="ECO:0000256" key="7">
    <source>
        <dbReference type="ARBA" id="ARBA00023273"/>
    </source>
</evidence>
<keyword evidence="6" id="KW-0206">Cytoskeleton</keyword>
<dbReference type="GO" id="GO:1905515">
    <property type="term" value="P:non-motile cilium assembly"/>
    <property type="evidence" value="ECO:0007669"/>
    <property type="project" value="TreeGrafter"/>
</dbReference>
<feature type="coiled-coil region" evidence="8">
    <location>
        <begin position="1357"/>
        <end position="1402"/>
    </location>
</feature>
<evidence type="ECO:0000256" key="1">
    <source>
        <dbReference type="ARBA" id="ARBA00004120"/>
    </source>
</evidence>
<reference evidence="11" key="1">
    <citation type="submission" date="2025-08" db="UniProtKB">
        <authorList>
            <consortium name="RefSeq"/>
        </authorList>
    </citation>
    <scope>IDENTIFICATION</scope>
</reference>
<name>A0AAJ7CD99_CEPCN</name>
<keyword evidence="3" id="KW-0963">Cytoplasm</keyword>
<feature type="coiled-coil region" evidence="8">
    <location>
        <begin position="1809"/>
        <end position="1843"/>
    </location>
</feature>
<accession>A0AAJ7CD99</accession>
<dbReference type="GO" id="GO:0035869">
    <property type="term" value="C:ciliary transition zone"/>
    <property type="evidence" value="ECO:0007669"/>
    <property type="project" value="TreeGrafter"/>
</dbReference>
<feature type="coiled-coil region" evidence="8">
    <location>
        <begin position="1433"/>
        <end position="1556"/>
    </location>
</feature>
<protein>
    <submittedName>
        <fullName evidence="11">Centrosomal protein of 290 kDa isoform X1</fullName>
    </submittedName>
</protein>
<organism evidence="10 11">
    <name type="scientific">Cephus cinctus</name>
    <name type="common">Wheat stem sawfly</name>
    <dbReference type="NCBI Taxonomy" id="211228"/>
    <lineage>
        <taxon>Eukaryota</taxon>
        <taxon>Metazoa</taxon>
        <taxon>Ecdysozoa</taxon>
        <taxon>Arthropoda</taxon>
        <taxon>Hexapoda</taxon>
        <taxon>Insecta</taxon>
        <taxon>Pterygota</taxon>
        <taxon>Neoptera</taxon>
        <taxon>Endopterygota</taxon>
        <taxon>Hymenoptera</taxon>
        <taxon>Cephoidea</taxon>
        <taxon>Cephidae</taxon>
        <taxon>Cephus</taxon>
    </lineage>
</organism>
<comment type="subcellular location">
    <subcellularLocation>
        <location evidence="1">Cytoplasm</location>
        <location evidence="1">Cytoskeleton</location>
        <location evidence="1">Cilium basal body</location>
    </subcellularLocation>
    <subcellularLocation>
        <location evidence="2">Cytoplasm</location>
        <location evidence="2">Cytoskeleton</location>
        <location evidence="2">Microtubule organizing center</location>
        <location evidence="2">Centrosome</location>
    </subcellularLocation>
</comment>
<keyword evidence="7" id="KW-0966">Cell projection</keyword>
<feature type="region of interest" description="Disordered" evidence="9">
    <location>
        <begin position="1865"/>
        <end position="1885"/>
    </location>
</feature>
<evidence type="ECO:0000256" key="2">
    <source>
        <dbReference type="ARBA" id="ARBA00004300"/>
    </source>
</evidence>
<dbReference type="Proteomes" id="UP000694920">
    <property type="component" value="Unplaced"/>
</dbReference>
<feature type="coiled-coil region" evidence="8">
    <location>
        <begin position="1627"/>
        <end position="1720"/>
    </location>
</feature>